<dbReference type="Pfam" id="PF13465">
    <property type="entry name" value="zf-H2C2_2"/>
    <property type="match status" value="1"/>
</dbReference>
<feature type="domain" description="C2H2-type" evidence="13">
    <location>
        <begin position="146"/>
        <end position="173"/>
    </location>
</feature>
<evidence type="ECO:0000256" key="9">
    <source>
        <dbReference type="ARBA" id="ARBA00023163"/>
    </source>
</evidence>
<evidence type="ECO:0000313" key="14">
    <source>
        <dbReference type="Ensembl" id="ENSPREP00000003917.1"/>
    </source>
</evidence>
<feature type="chain" id="PRO_5018163147" description="C2H2-type domain-containing protein" evidence="12">
    <location>
        <begin position="21"/>
        <end position="287"/>
    </location>
</feature>
<feature type="domain" description="C2H2-type" evidence="13">
    <location>
        <begin position="230"/>
        <end position="252"/>
    </location>
</feature>
<dbReference type="FunFam" id="3.30.160.60:FF:000446">
    <property type="entry name" value="Zinc finger protein"/>
    <property type="match status" value="1"/>
</dbReference>
<evidence type="ECO:0000256" key="1">
    <source>
        <dbReference type="ARBA" id="ARBA00004123"/>
    </source>
</evidence>
<evidence type="ECO:0000256" key="3">
    <source>
        <dbReference type="ARBA" id="ARBA00022723"/>
    </source>
</evidence>
<sequence>MVCFLHYCLCLSLNSVCVWSLFPTECLFIYLFSSYHGVKYKRGLKGGVKCFKYIIYVIFSSTCSATVCDPWYKHQFYINICFCYTLIFQIINQITKISQVSIQLTAKHMKTHTGRKPYRCQVCGKSFSHCSNLARHMRTHTGEKPYSCEVCGKSFGGSSSMARHMKTHTGEKPFACKVCGKSFAFSSRLNVHTRIHTGERPYSCEVCGKSFRKNCHLTIHMRTHTGEKPYSCEVCGKSNLTEHMITHTGEKPHSCKVCGKSFTECGSMGRHMRTHKAEERYFSPEAE</sequence>
<dbReference type="GO" id="GO:0000978">
    <property type="term" value="F:RNA polymerase II cis-regulatory region sequence-specific DNA binding"/>
    <property type="evidence" value="ECO:0007669"/>
    <property type="project" value="TreeGrafter"/>
</dbReference>
<keyword evidence="3" id="KW-0479">Metal-binding</keyword>
<dbReference type="SUPFAM" id="SSF57667">
    <property type="entry name" value="beta-beta-alpha zinc fingers"/>
    <property type="match status" value="3"/>
</dbReference>
<dbReference type="InterPro" id="IPR036236">
    <property type="entry name" value="Znf_C2H2_sf"/>
</dbReference>
<evidence type="ECO:0000256" key="6">
    <source>
        <dbReference type="ARBA" id="ARBA00022833"/>
    </source>
</evidence>
<dbReference type="GO" id="GO:0005634">
    <property type="term" value="C:nucleus"/>
    <property type="evidence" value="ECO:0007669"/>
    <property type="project" value="UniProtKB-SubCell"/>
</dbReference>
<reference evidence="15" key="1">
    <citation type="submission" date="2013-11" db="EMBL/GenBank/DDBJ databases">
        <title>The genomic landscape of the Guanapo guppy.</title>
        <authorList>
            <person name="Kuenstner A."/>
            <person name="Dreyer C."/>
        </authorList>
    </citation>
    <scope>NUCLEOTIDE SEQUENCE</scope>
    <source>
        <strain evidence="15">Guanapo</strain>
    </source>
</reference>
<accession>A0A3P9N327</accession>
<evidence type="ECO:0000256" key="4">
    <source>
        <dbReference type="ARBA" id="ARBA00022737"/>
    </source>
</evidence>
<dbReference type="FunFam" id="3.30.160.60:FF:000295">
    <property type="entry name" value="zinc finger protein 19"/>
    <property type="match status" value="1"/>
</dbReference>
<proteinExistence type="inferred from homology"/>
<keyword evidence="9" id="KW-0804">Transcription</keyword>
<keyword evidence="5 11" id="KW-0863">Zinc-finger</keyword>
<protein>
    <recommendedName>
        <fullName evidence="13">C2H2-type domain-containing protein</fullName>
    </recommendedName>
</protein>
<evidence type="ECO:0000313" key="15">
    <source>
        <dbReference type="Proteomes" id="UP000242638"/>
    </source>
</evidence>
<evidence type="ECO:0000256" key="2">
    <source>
        <dbReference type="ARBA" id="ARBA00006991"/>
    </source>
</evidence>
<keyword evidence="7" id="KW-0805">Transcription regulation</keyword>
<feature type="domain" description="C2H2-type" evidence="13">
    <location>
        <begin position="253"/>
        <end position="280"/>
    </location>
</feature>
<dbReference type="FunFam" id="3.30.160.60:FF:002343">
    <property type="entry name" value="Zinc finger protein 33A"/>
    <property type="match status" value="1"/>
</dbReference>
<evidence type="ECO:0000256" key="5">
    <source>
        <dbReference type="ARBA" id="ARBA00022771"/>
    </source>
</evidence>
<dbReference type="InterPro" id="IPR013087">
    <property type="entry name" value="Znf_C2H2_type"/>
</dbReference>
<name>A0A3P9N327_POERE</name>
<dbReference type="PANTHER" id="PTHR23226">
    <property type="entry name" value="ZINC FINGER AND SCAN DOMAIN-CONTAINING"/>
    <property type="match status" value="1"/>
</dbReference>
<evidence type="ECO:0000256" key="10">
    <source>
        <dbReference type="ARBA" id="ARBA00023242"/>
    </source>
</evidence>
<reference evidence="14" key="2">
    <citation type="submission" date="2025-08" db="UniProtKB">
        <authorList>
            <consortium name="Ensembl"/>
        </authorList>
    </citation>
    <scope>IDENTIFICATION</scope>
    <source>
        <strain evidence="14">Guanapo</strain>
    </source>
</reference>
<keyword evidence="12" id="KW-0732">Signal</keyword>
<evidence type="ECO:0000256" key="11">
    <source>
        <dbReference type="PROSITE-ProRule" id="PRU00042"/>
    </source>
</evidence>
<dbReference type="GeneTree" id="ENSGT00950000182774"/>
<dbReference type="AlphaFoldDB" id="A0A3P9N327"/>
<feature type="domain" description="C2H2-type" evidence="13">
    <location>
        <begin position="118"/>
        <end position="145"/>
    </location>
</feature>
<reference evidence="14" key="3">
    <citation type="submission" date="2025-09" db="UniProtKB">
        <authorList>
            <consortium name="Ensembl"/>
        </authorList>
    </citation>
    <scope>IDENTIFICATION</scope>
    <source>
        <strain evidence="14">Guanapo</strain>
    </source>
</reference>
<evidence type="ECO:0000259" key="13">
    <source>
        <dbReference type="PROSITE" id="PS50157"/>
    </source>
</evidence>
<dbReference type="FunFam" id="3.30.160.60:FF:000264">
    <property type="entry name" value="Zinc finger protein 236"/>
    <property type="match status" value="1"/>
</dbReference>
<dbReference type="SMART" id="SM00355">
    <property type="entry name" value="ZnF_C2H2"/>
    <property type="match status" value="6"/>
</dbReference>
<feature type="domain" description="C2H2-type" evidence="13">
    <location>
        <begin position="202"/>
        <end position="229"/>
    </location>
</feature>
<dbReference type="Gene3D" id="3.30.160.60">
    <property type="entry name" value="Classic Zinc Finger"/>
    <property type="match status" value="6"/>
</dbReference>
<keyword evidence="8" id="KW-0238">DNA-binding</keyword>
<keyword evidence="10" id="KW-0539">Nucleus</keyword>
<dbReference type="FunFam" id="3.30.160.60:FF:000912">
    <property type="entry name" value="Zinc finger protein 660"/>
    <property type="match status" value="1"/>
</dbReference>
<dbReference type="Bgee" id="ENSPREG00000002715">
    <property type="expression patterns" value="Expressed in caudal fin and 1 other cell type or tissue"/>
</dbReference>
<dbReference type="Ensembl" id="ENSPRET00000003973.1">
    <property type="protein sequence ID" value="ENSPREP00000003917.1"/>
    <property type="gene ID" value="ENSPREG00000002715.1"/>
</dbReference>
<dbReference type="Proteomes" id="UP000242638">
    <property type="component" value="Unassembled WGS sequence"/>
</dbReference>
<dbReference type="PROSITE" id="PS00028">
    <property type="entry name" value="ZINC_FINGER_C2H2_1"/>
    <property type="match status" value="5"/>
</dbReference>
<feature type="signal peptide" evidence="12">
    <location>
        <begin position="1"/>
        <end position="20"/>
    </location>
</feature>
<dbReference type="PROSITE" id="PS50157">
    <property type="entry name" value="ZINC_FINGER_C2H2_2"/>
    <property type="match status" value="6"/>
</dbReference>
<dbReference type="GO" id="GO:0008270">
    <property type="term" value="F:zinc ion binding"/>
    <property type="evidence" value="ECO:0007669"/>
    <property type="project" value="UniProtKB-KW"/>
</dbReference>
<evidence type="ECO:0000256" key="7">
    <source>
        <dbReference type="ARBA" id="ARBA00023015"/>
    </source>
</evidence>
<keyword evidence="6" id="KW-0862">Zinc</keyword>
<evidence type="ECO:0000256" key="12">
    <source>
        <dbReference type="SAM" id="SignalP"/>
    </source>
</evidence>
<organism evidence="14 15">
    <name type="scientific">Poecilia reticulata</name>
    <name type="common">Guppy</name>
    <name type="synonym">Acanthophacelus reticulatus</name>
    <dbReference type="NCBI Taxonomy" id="8081"/>
    <lineage>
        <taxon>Eukaryota</taxon>
        <taxon>Metazoa</taxon>
        <taxon>Chordata</taxon>
        <taxon>Craniata</taxon>
        <taxon>Vertebrata</taxon>
        <taxon>Euteleostomi</taxon>
        <taxon>Actinopterygii</taxon>
        <taxon>Neopterygii</taxon>
        <taxon>Teleostei</taxon>
        <taxon>Neoteleostei</taxon>
        <taxon>Acanthomorphata</taxon>
        <taxon>Ovalentaria</taxon>
        <taxon>Atherinomorphae</taxon>
        <taxon>Cyprinodontiformes</taxon>
        <taxon>Poeciliidae</taxon>
        <taxon>Poeciliinae</taxon>
        <taxon>Poecilia</taxon>
    </lineage>
</organism>
<dbReference type="GO" id="GO:0000981">
    <property type="term" value="F:DNA-binding transcription factor activity, RNA polymerase II-specific"/>
    <property type="evidence" value="ECO:0007669"/>
    <property type="project" value="TreeGrafter"/>
</dbReference>
<evidence type="ECO:0000256" key="8">
    <source>
        <dbReference type="ARBA" id="ARBA00023125"/>
    </source>
</evidence>
<dbReference type="Pfam" id="PF00096">
    <property type="entry name" value="zf-C2H2"/>
    <property type="match status" value="2"/>
</dbReference>
<comment type="subcellular location">
    <subcellularLocation>
        <location evidence="1">Nucleus</location>
    </subcellularLocation>
</comment>
<feature type="domain" description="C2H2-type" evidence="13">
    <location>
        <begin position="174"/>
        <end position="201"/>
    </location>
</feature>
<keyword evidence="15" id="KW-1185">Reference proteome</keyword>
<dbReference type="FunFam" id="3.30.160.60:FF:001506">
    <property type="entry name" value="Zinc finger protein"/>
    <property type="match status" value="1"/>
</dbReference>
<keyword evidence="4" id="KW-0677">Repeat</keyword>
<dbReference type="Pfam" id="PF13894">
    <property type="entry name" value="zf-C2H2_4"/>
    <property type="match status" value="1"/>
</dbReference>
<dbReference type="PANTHER" id="PTHR23226:SF405">
    <property type="entry name" value="GASTRULA ZINC FINGER PROTEIN XLCGF26.1-LIKE-RELATED"/>
    <property type="match status" value="1"/>
</dbReference>
<comment type="similarity">
    <text evidence="2">Belongs to the krueppel C2H2-type zinc-finger protein family.</text>
</comment>